<protein>
    <submittedName>
        <fullName evidence="1">Uncharacterized protein</fullName>
    </submittedName>
</protein>
<dbReference type="AlphaFoldDB" id="F8KQU7"/>
<evidence type="ECO:0000313" key="1">
    <source>
        <dbReference type="EMBL" id="CCB79101.1"/>
    </source>
</evidence>
<sequence>MPLAVLLFSCVSMALKKLSAPCASNHEQLSTQKPQKRTLTTYLKFPHFNPI</sequence>
<keyword evidence="2" id="KW-1185">Reference proteome</keyword>
<name>F8KQU7_HELBC</name>
<gene>
    <name evidence="1" type="ordered locus">HBZC1_01150</name>
</gene>
<dbReference type="STRING" id="1002804.HBZC1_01150"/>
<proteinExistence type="predicted"/>
<dbReference type="EMBL" id="FR871757">
    <property type="protein sequence ID" value="CCB79101.1"/>
    <property type="molecule type" value="Genomic_DNA"/>
</dbReference>
<organism evidence="1 2">
    <name type="scientific">Helicobacter bizzozeronii (strain CIII-1)</name>
    <dbReference type="NCBI Taxonomy" id="1002804"/>
    <lineage>
        <taxon>Bacteria</taxon>
        <taxon>Pseudomonadati</taxon>
        <taxon>Campylobacterota</taxon>
        <taxon>Epsilonproteobacteria</taxon>
        <taxon>Campylobacterales</taxon>
        <taxon>Helicobacteraceae</taxon>
        <taxon>Helicobacter</taxon>
    </lineage>
</organism>
<evidence type="ECO:0000313" key="2">
    <source>
        <dbReference type="Proteomes" id="UP000008387"/>
    </source>
</evidence>
<reference evidence="1 2" key="1">
    <citation type="journal article" date="2011" name="J. Bacteriol.">
        <title>Genome sequence of Helicobacter bizzozeronii strain CIII-1, an isolate from human gastric mucosa.</title>
        <authorList>
            <person name="Schott T."/>
            <person name="Rossi M."/>
            <person name="Hanninen M.L."/>
        </authorList>
    </citation>
    <scope>NUCLEOTIDE SEQUENCE [LARGE SCALE GENOMIC DNA]</scope>
    <source>
        <strain evidence="1 2">CIII-1</strain>
    </source>
</reference>
<accession>F8KQU7</accession>
<dbReference type="KEGG" id="hbi:HBZC1_01150"/>
<dbReference type="Proteomes" id="UP000008387">
    <property type="component" value="Chromosome"/>
</dbReference>
<dbReference type="HOGENOM" id="CLU_3099505_0_0_7"/>